<evidence type="ECO:0000313" key="1">
    <source>
        <dbReference type="EMBL" id="MPM99275.1"/>
    </source>
</evidence>
<comment type="caution">
    <text evidence="1">The sequence shown here is derived from an EMBL/GenBank/DDBJ whole genome shotgun (WGS) entry which is preliminary data.</text>
</comment>
<proteinExistence type="predicted"/>
<name>A0A645ECQ7_9ZZZZ</name>
<dbReference type="AlphaFoldDB" id="A0A645ECQ7"/>
<dbReference type="EMBL" id="VSSQ01045375">
    <property type="protein sequence ID" value="MPM99275.1"/>
    <property type="molecule type" value="Genomic_DNA"/>
</dbReference>
<organism evidence="1">
    <name type="scientific">bioreactor metagenome</name>
    <dbReference type="NCBI Taxonomy" id="1076179"/>
    <lineage>
        <taxon>unclassified sequences</taxon>
        <taxon>metagenomes</taxon>
        <taxon>ecological metagenomes</taxon>
    </lineage>
</organism>
<protein>
    <submittedName>
        <fullName evidence="1">Uncharacterized protein</fullName>
    </submittedName>
</protein>
<reference evidence="1" key="1">
    <citation type="submission" date="2019-08" db="EMBL/GenBank/DDBJ databases">
        <authorList>
            <person name="Kucharzyk K."/>
            <person name="Murdoch R.W."/>
            <person name="Higgins S."/>
            <person name="Loffler F."/>
        </authorList>
    </citation>
    <scope>NUCLEOTIDE SEQUENCE</scope>
</reference>
<gene>
    <name evidence="1" type="ORF">SDC9_146466</name>
</gene>
<accession>A0A645ECQ7</accession>
<sequence>MGAGAYNGMELVDKENNLSVGFFNFFDDGFQAIFEFTSIFRASNKGTHIKAKNLLPFQSFRNVIINNFFGEALHDGGFAGTGFAD</sequence>
<dbReference type="AntiFam" id="ANF00007">
    <property type="entry name" value="Shadow ORF (opposite clpB)"/>
</dbReference>